<evidence type="ECO:0000256" key="1">
    <source>
        <dbReference type="ARBA" id="ARBA00001641"/>
    </source>
</evidence>
<evidence type="ECO:0000256" key="4">
    <source>
        <dbReference type="ARBA" id="ARBA00012561"/>
    </source>
</evidence>
<dbReference type="Pfam" id="PF00734">
    <property type="entry name" value="CBM_1"/>
    <property type="match status" value="1"/>
</dbReference>
<evidence type="ECO:0000256" key="2">
    <source>
        <dbReference type="ARBA" id="ARBA00005964"/>
    </source>
</evidence>
<evidence type="ECO:0000256" key="10">
    <source>
        <dbReference type="ARBA" id="ARBA00023277"/>
    </source>
</evidence>
<keyword evidence="12" id="KW-0624">Polysaccharide degradation</keyword>
<dbReference type="GO" id="GO:0016162">
    <property type="term" value="F:cellulose 1,4-beta-cellobiosidase activity"/>
    <property type="evidence" value="ECO:0007669"/>
    <property type="project" value="UniProtKB-EC"/>
</dbReference>
<dbReference type="InterPro" id="IPR037019">
    <property type="entry name" value="Glyco_hydro_7_sf"/>
</dbReference>
<keyword evidence="10" id="KW-0119">Carbohydrate metabolism</keyword>
<dbReference type="SMART" id="SM00236">
    <property type="entry name" value="fCBD"/>
    <property type="match status" value="1"/>
</dbReference>
<evidence type="ECO:0000256" key="3">
    <source>
        <dbReference type="ARBA" id="ARBA00006044"/>
    </source>
</evidence>
<dbReference type="PRINTS" id="PR00734">
    <property type="entry name" value="GLHYDRLASE7"/>
</dbReference>
<feature type="compositionally biased region" description="Low complexity" evidence="13">
    <location>
        <begin position="1099"/>
        <end position="1117"/>
    </location>
</feature>
<dbReference type="InterPro" id="IPR000254">
    <property type="entry name" value="CBD"/>
</dbReference>
<evidence type="ECO:0000256" key="12">
    <source>
        <dbReference type="ARBA" id="ARBA00023326"/>
    </source>
</evidence>
<evidence type="ECO:0000256" key="6">
    <source>
        <dbReference type="ARBA" id="ARBA00022801"/>
    </source>
</evidence>
<keyword evidence="11" id="KW-0326">Glycosidase</keyword>
<dbReference type="FunFam" id="2.70.100.10:FF:000001">
    <property type="entry name" value="Glucanase"/>
    <property type="match status" value="1"/>
</dbReference>
<comment type="catalytic activity">
    <reaction evidence="1">
        <text>Hydrolysis of (1-&gt;4)-beta-D-glucosidic linkages in cellulose and cellotetraose, releasing cellobiose from the non-reducing ends of the chains.</text>
        <dbReference type="EC" id="3.2.1.91"/>
    </reaction>
</comment>
<dbReference type="Pfam" id="PF00135">
    <property type="entry name" value="COesterase"/>
    <property type="match status" value="1"/>
</dbReference>
<feature type="domain" description="CBM1" evidence="15">
    <location>
        <begin position="1118"/>
        <end position="1154"/>
    </location>
</feature>
<dbReference type="InterPro" id="IPR035971">
    <property type="entry name" value="CBD_sf"/>
</dbReference>
<keyword evidence="7" id="KW-0136">Cellulose degradation</keyword>
<evidence type="ECO:0000256" key="13">
    <source>
        <dbReference type="SAM" id="MobiDB-lite"/>
    </source>
</evidence>
<evidence type="ECO:0000259" key="15">
    <source>
        <dbReference type="PROSITE" id="PS51164"/>
    </source>
</evidence>
<evidence type="ECO:0000256" key="5">
    <source>
        <dbReference type="ARBA" id="ARBA00022729"/>
    </source>
</evidence>
<dbReference type="PROSITE" id="PS00562">
    <property type="entry name" value="CBM1_1"/>
    <property type="match status" value="1"/>
</dbReference>
<sequence length="1154" mass="124079">MRSFSFLVALSAWSIGAQEAVANLTSSLGPVIDLGYTAYAGNSTSPTGQPNSTVTFFGGIRYAQPPLGDLRFRAPKDLDETYNPSRTVIDARSWGPICVQQPAKEGLGVEDCLSLNIWKPTSAKAGAKLPVIFYIHGGGFYAGSSPDFPMYDWVTQDQNIVAISINYRLNLFGFLDGTAVRANGTPNAGLLDQRAALFWIKRHISAFGGDPDEVTISGESAGGASVLLQATAWGGKVQVPFKRAIAQSIGLFPLPLNHELEGIFGNVTSAAGCPASGTEAMACLRAAPLSELIKSINSVRNNYLAPTIDGPNGFIPDLPSRLITQGKFRRGIDLIGGHTTNDGRNFAGNPKNVNTDEDVRTAVTNRYRHVTNATLDKALQLYPSPGTSGSPFVDNYDRAWTIMQDIIMGCMDQHWVNATVKTGHKNAYSYRFNVPNPVDFAANPWRGVGHTSDVYYMFNGATGGTFHPFNTTEVPVAEEIIQYWASFSRAGNPSTFKRAYSPIWPPYAGNSRVVMSEDVRGNSNGTASSVEAVLAYEQQRCQFWMSQNETRGGPLRYTPSRESAECLFREISGIKMITKYPAAAQFKPSHNKPPPRVVSVAKQLARKYLYALPGHAAFLPREIYINTLSLYTQSTSVHSLASQSTMYSAVVLLSLYLAAVKAQQVGTSKAEVHPPLPWQKCTKSGGCVTQSSGKVVLDANWRWVHTTTGYTNCYTGQKWDTSICTDAVTCAKNCAVDGADYSGTYGITTSGNALTLKFVTQGSSGNNVGSRVYLMASDDTKYELFKLKNQEFTFDVDVSNLPCGLNGALYFSEMDADGGMSKYPNNKAGAKYGTGYCDAQCPKDIKFINGEANVVGWNGAPNDPNSGTGSYGTCCTEMDIWEANSMATAYTPHPCSANGQTRCTGSECSSICDQPGCDFNSYRMGDKSFYGKGLTIDTNKKITVVTQFITSDGTANGALTEIRRIYVQDGKVIQNSKTNVAGMDTYDSITDKFCAAQKTAFNDENVFANKGGLSAMDKSFTKGHVLVLSIWDDHTANMLWLDSDYPVGGNTNTPGIARGACSTSSGVPDDVEKNSPNASVTFSNIKFGDIGSTYGGSTGTPTTPTTSAPATTTTASSGTVPHWGQCGGIGYTGPTVCQSPYTCVKNGDYYSQCL</sequence>
<dbReference type="GO" id="GO:0005576">
    <property type="term" value="C:extracellular region"/>
    <property type="evidence" value="ECO:0007669"/>
    <property type="project" value="InterPro"/>
</dbReference>
<dbReference type="SUPFAM" id="SSF57180">
    <property type="entry name" value="Cellulose-binding domain"/>
    <property type="match status" value="1"/>
</dbReference>
<feature type="region of interest" description="Disordered" evidence="13">
    <location>
        <begin position="1093"/>
        <end position="1117"/>
    </location>
</feature>
<dbReference type="Gene3D" id="3.40.50.1820">
    <property type="entry name" value="alpha/beta hydrolase"/>
    <property type="match status" value="1"/>
</dbReference>
<evidence type="ECO:0000313" key="17">
    <source>
        <dbReference type="Proteomes" id="UP000650582"/>
    </source>
</evidence>
<evidence type="ECO:0000256" key="11">
    <source>
        <dbReference type="ARBA" id="ARBA00023295"/>
    </source>
</evidence>
<feature type="signal peptide" evidence="14">
    <location>
        <begin position="1"/>
        <end position="22"/>
    </location>
</feature>
<accession>A0A8H7HF32</accession>
<evidence type="ECO:0000256" key="7">
    <source>
        <dbReference type="ARBA" id="ARBA00023001"/>
    </source>
</evidence>
<dbReference type="InterPro" id="IPR029058">
    <property type="entry name" value="AB_hydrolase_fold"/>
</dbReference>
<dbReference type="EMBL" id="JACYCC010000010">
    <property type="protein sequence ID" value="KAF8686254.1"/>
    <property type="molecule type" value="Genomic_DNA"/>
</dbReference>
<dbReference type="AlphaFoldDB" id="A0A8H7HF32"/>
<dbReference type="Proteomes" id="UP000650582">
    <property type="component" value="Unassembled WGS sequence"/>
</dbReference>
<feature type="chain" id="PRO_5034662111" description="cellulose 1,4-beta-cellobiosidase (non-reducing end)" evidence="14">
    <location>
        <begin position="23"/>
        <end position="1154"/>
    </location>
</feature>
<dbReference type="SUPFAM" id="SSF49899">
    <property type="entry name" value="Concanavalin A-like lectins/glucanases"/>
    <property type="match status" value="1"/>
</dbReference>
<dbReference type="InterPro" id="IPR002018">
    <property type="entry name" value="CarbesteraseB"/>
</dbReference>
<reference evidence="16" key="1">
    <citation type="submission" date="2020-09" db="EMBL/GenBank/DDBJ databases">
        <title>Comparative genome analyses of four rice-infecting Rhizoctonia solani isolates reveal extensive enrichment of homogalacturonan modification genes.</title>
        <authorList>
            <person name="Lee D.-Y."/>
            <person name="Jeon J."/>
            <person name="Kim K.-T."/>
            <person name="Cheong K."/>
            <person name="Song H."/>
            <person name="Choi G."/>
            <person name="Ko J."/>
            <person name="Opiyo S.O."/>
            <person name="Zuo S."/>
            <person name="Madhav S."/>
            <person name="Lee Y.-H."/>
            <person name="Wang G.-L."/>
        </authorList>
    </citation>
    <scope>NUCLEOTIDE SEQUENCE</scope>
    <source>
        <strain evidence="16">AG1-IA YN-7</strain>
    </source>
</reference>
<evidence type="ECO:0000256" key="8">
    <source>
        <dbReference type="ARBA" id="ARBA00023157"/>
    </source>
</evidence>
<gene>
    <name evidence="16" type="ORF">RHS04_00250</name>
</gene>
<dbReference type="PROSITE" id="PS51164">
    <property type="entry name" value="CBM1_2"/>
    <property type="match status" value="1"/>
</dbReference>
<evidence type="ECO:0000256" key="9">
    <source>
        <dbReference type="ARBA" id="ARBA00023180"/>
    </source>
</evidence>
<dbReference type="InterPro" id="IPR001722">
    <property type="entry name" value="Glyco_hydro_7"/>
</dbReference>
<dbReference type="PROSITE" id="PS00122">
    <property type="entry name" value="CARBOXYLESTERASE_B_1"/>
    <property type="match status" value="1"/>
</dbReference>
<dbReference type="InterPro" id="IPR013320">
    <property type="entry name" value="ConA-like_dom_sf"/>
</dbReference>
<evidence type="ECO:0000313" key="16">
    <source>
        <dbReference type="EMBL" id="KAF8686254.1"/>
    </source>
</evidence>
<protein>
    <recommendedName>
        <fullName evidence="4">cellulose 1,4-beta-cellobiosidase (non-reducing end)</fullName>
        <ecNumber evidence="4">3.2.1.91</ecNumber>
    </recommendedName>
</protein>
<proteinExistence type="inferred from homology"/>
<keyword evidence="6 16" id="KW-0378">Hydrolase</keyword>
<organism evidence="16 17">
    <name type="scientific">Rhizoctonia solani</name>
    <dbReference type="NCBI Taxonomy" id="456999"/>
    <lineage>
        <taxon>Eukaryota</taxon>
        <taxon>Fungi</taxon>
        <taxon>Dikarya</taxon>
        <taxon>Basidiomycota</taxon>
        <taxon>Agaricomycotina</taxon>
        <taxon>Agaricomycetes</taxon>
        <taxon>Cantharellales</taxon>
        <taxon>Ceratobasidiaceae</taxon>
        <taxon>Rhizoctonia</taxon>
    </lineage>
</organism>
<dbReference type="GO" id="GO:0030245">
    <property type="term" value="P:cellulose catabolic process"/>
    <property type="evidence" value="ECO:0007669"/>
    <property type="project" value="UniProtKB-KW"/>
</dbReference>
<keyword evidence="8" id="KW-1015">Disulfide bond</keyword>
<dbReference type="PANTHER" id="PTHR33753">
    <property type="entry name" value="1,4-BETA-D-GLUCAN CELLOBIOHYDROLASE B"/>
    <property type="match status" value="1"/>
</dbReference>
<dbReference type="Pfam" id="PF00840">
    <property type="entry name" value="Glyco_hydro_7"/>
    <property type="match status" value="1"/>
</dbReference>
<name>A0A8H7HF32_9AGAM</name>
<dbReference type="SUPFAM" id="SSF53474">
    <property type="entry name" value="alpha/beta-Hydrolases"/>
    <property type="match status" value="1"/>
</dbReference>
<dbReference type="GO" id="GO:0030248">
    <property type="term" value="F:cellulose binding"/>
    <property type="evidence" value="ECO:0007669"/>
    <property type="project" value="InterPro"/>
</dbReference>
<keyword evidence="9" id="KW-0325">Glycoprotein</keyword>
<evidence type="ECO:0000256" key="14">
    <source>
        <dbReference type="SAM" id="SignalP"/>
    </source>
</evidence>
<dbReference type="EC" id="3.2.1.91" evidence="4"/>
<comment type="similarity">
    <text evidence="3">Belongs to the glycosyl hydrolase 7 (cellulase C) family.</text>
</comment>
<keyword evidence="5 14" id="KW-0732">Signal</keyword>
<dbReference type="Gene3D" id="2.70.100.10">
    <property type="entry name" value="Glycoside hydrolase, family 7, domain"/>
    <property type="match status" value="1"/>
</dbReference>
<dbReference type="PANTHER" id="PTHR33753:SF2">
    <property type="entry name" value="GLYCOSIDE HYDROLASE FAMILY 7 PROTEIN"/>
    <property type="match status" value="1"/>
</dbReference>
<dbReference type="InterPro" id="IPR019826">
    <property type="entry name" value="Carboxylesterase_B_AS"/>
</dbReference>
<dbReference type="CDD" id="cd07999">
    <property type="entry name" value="GH7_CBH_EG"/>
    <property type="match status" value="1"/>
</dbReference>
<comment type="similarity">
    <text evidence="2">Belongs to the type-B carboxylesterase/lipase family.</text>
</comment>
<comment type="caution">
    <text evidence="16">The sequence shown here is derived from an EMBL/GenBank/DDBJ whole genome shotgun (WGS) entry which is preliminary data.</text>
</comment>